<name>A0AAV3PGD2_LITER</name>
<evidence type="ECO:0000313" key="3">
    <source>
        <dbReference type="Proteomes" id="UP001454036"/>
    </source>
</evidence>
<accession>A0AAV3PGD2</accession>
<reference evidence="2 3" key="1">
    <citation type="submission" date="2024-01" db="EMBL/GenBank/DDBJ databases">
        <title>The complete chloroplast genome sequence of Lithospermum erythrorhizon: insights into the phylogenetic relationship among Boraginaceae species and the maternal lineages of purple gromwells.</title>
        <authorList>
            <person name="Okada T."/>
            <person name="Watanabe K."/>
        </authorList>
    </citation>
    <scope>NUCLEOTIDE SEQUENCE [LARGE SCALE GENOMIC DNA]</scope>
</reference>
<evidence type="ECO:0000313" key="2">
    <source>
        <dbReference type="EMBL" id="GAA0150056.1"/>
    </source>
</evidence>
<feature type="compositionally biased region" description="Basic and acidic residues" evidence="1">
    <location>
        <begin position="189"/>
        <end position="204"/>
    </location>
</feature>
<evidence type="ECO:0000256" key="1">
    <source>
        <dbReference type="SAM" id="MobiDB-lite"/>
    </source>
</evidence>
<protein>
    <submittedName>
        <fullName evidence="2">Uncharacterized protein</fullName>
    </submittedName>
</protein>
<organism evidence="2 3">
    <name type="scientific">Lithospermum erythrorhizon</name>
    <name type="common">Purple gromwell</name>
    <name type="synonym">Lithospermum officinale var. erythrorhizon</name>
    <dbReference type="NCBI Taxonomy" id="34254"/>
    <lineage>
        <taxon>Eukaryota</taxon>
        <taxon>Viridiplantae</taxon>
        <taxon>Streptophyta</taxon>
        <taxon>Embryophyta</taxon>
        <taxon>Tracheophyta</taxon>
        <taxon>Spermatophyta</taxon>
        <taxon>Magnoliopsida</taxon>
        <taxon>eudicotyledons</taxon>
        <taxon>Gunneridae</taxon>
        <taxon>Pentapetalae</taxon>
        <taxon>asterids</taxon>
        <taxon>lamiids</taxon>
        <taxon>Boraginales</taxon>
        <taxon>Boraginaceae</taxon>
        <taxon>Boraginoideae</taxon>
        <taxon>Lithospermeae</taxon>
        <taxon>Lithospermum</taxon>
    </lineage>
</organism>
<feature type="compositionally biased region" description="Acidic residues" evidence="1">
    <location>
        <begin position="234"/>
        <end position="255"/>
    </location>
</feature>
<gene>
    <name evidence="2" type="ORF">LIER_09080</name>
</gene>
<feature type="region of interest" description="Disordered" evidence="1">
    <location>
        <begin position="81"/>
        <end position="261"/>
    </location>
</feature>
<feature type="compositionally biased region" description="Basic residues" evidence="1">
    <location>
        <begin position="164"/>
        <end position="173"/>
    </location>
</feature>
<keyword evidence="3" id="KW-1185">Reference proteome</keyword>
<comment type="caution">
    <text evidence="2">The sequence shown here is derived from an EMBL/GenBank/DDBJ whole genome shotgun (WGS) entry which is preliminary data.</text>
</comment>
<feature type="compositionally biased region" description="Acidic residues" evidence="1">
    <location>
        <begin position="147"/>
        <end position="158"/>
    </location>
</feature>
<dbReference type="AlphaFoldDB" id="A0AAV3PGD2"/>
<sequence>MEDEPVFSPMPIRSIPSVAVVSDPTMEVTLEIYNNYLPWVDYKNVRELDNPRARFDVEDDDVGGEKSHDEINIEEDAIEEEGKTTELSIGSVEPVKADVGSGATASGAAEPVTAKATDDGVTPSVTDMDAETAGNLERPSIGQDGTDTFDDDIQEVILEDAGQKKKSKKRKHNKSDDVGKSHVPKKKLSKEEKAAKKAKRDERRARRAAQEAGHVEAVEEDMPEEVRPSVVQPDVDDEWLPEDEPQGDKADEEAQEYEKEDVATVMEKRKKANGKLRINENRTSVGNRRIPKNVVVVSTTNVSLNPEEEQARWRFMANRRIAVEKML</sequence>
<dbReference type="Proteomes" id="UP001454036">
    <property type="component" value="Unassembled WGS sequence"/>
</dbReference>
<dbReference type="EMBL" id="BAABME010001519">
    <property type="protein sequence ID" value="GAA0150056.1"/>
    <property type="molecule type" value="Genomic_DNA"/>
</dbReference>
<proteinExistence type="predicted"/>